<reference evidence="2" key="1">
    <citation type="submission" date="2021-01" db="EMBL/GenBank/DDBJ databases">
        <title>Modified the classification status of verrucomicrobia.</title>
        <authorList>
            <person name="Feng X."/>
        </authorList>
    </citation>
    <scope>NUCLEOTIDE SEQUENCE</scope>
    <source>
        <strain evidence="2">KCTC 22041</strain>
    </source>
</reference>
<feature type="transmembrane region" description="Helical" evidence="1">
    <location>
        <begin position="46"/>
        <end position="66"/>
    </location>
</feature>
<proteinExistence type="predicted"/>
<keyword evidence="1" id="KW-0812">Transmembrane</keyword>
<organism evidence="2 3">
    <name type="scientific">Luteolibacter pohnpeiensis</name>
    <dbReference type="NCBI Taxonomy" id="454153"/>
    <lineage>
        <taxon>Bacteria</taxon>
        <taxon>Pseudomonadati</taxon>
        <taxon>Verrucomicrobiota</taxon>
        <taxon>Verrucomicrobiia</taxon>
        <taxon>Verrucomicrobiales</taxon>
        <taxon>Verrucomicrobiaceae</taxon>
        <taxon>Luteolibacter</taxon>
    </lineage>
</organism>
<dbReference type="AlphaFoldDB" id="A0A934S5T0"/>
<dbReference type="RefSeq" id="WP_200271938.1">
    <property type="nucleotide sequence ID" value="NZ_JAENIJ010000024.1"/>
</dbReference>
<comment type="caution">
    <text evidence="2">The sequence shown here is derived from an EMBL/GenBank/DDBJ whole genome shotgun (WGS) entry which is preliminary data.</text>
</comment>
<evidence type="ECO:0000313" key="3">
    <source>
        <dbReference type="Proteomes" id="UP000603141"/>
    </source>
</evidence>
<name>A0A934S5T0_9BACT</name>
<keyword evidence="1" id="KW-1133">Transmembrane helix</keyword>
<feature type="transmembrane region" description="Helical" evidence="1">
    <location>
        <begin position="105"/>
        <end position="125"/>
    </location>
</feature>
<keyword evidence="3" id="KW-1185">Reference proteome</keyword>
<evidence type="ECO:0000256" key="1">
    <source>
        <dbReference type="SAM" id="Phobius"/>
    </source>
</evidence>
<keyword evidence="1" id="KW-0472">Membrane</keyword>
<feature type="transmembrane region" description="Helical" evidence="1">
    <location>
        <begin position="78"/>
        <end position="99"/>
    </location>
</feature>
<accession>A0A934S5T0</accession>
<evidence type="ECO:0000313" key="2">
    <source>
        <dbReference type="EMBL" id="MBK1883615.1"/>
    </source>
</evidence>
<feature type="transmembrane region" description="Helical" evidence="1">
    <location>
        <begin position="7"/>
        <end position="26"/>
    </location>
</feature>
<protein>
    <submittedName>
        <fullName evidence="2">Uncharacterized protein</fullName>
    </submittedName>
</protein>
<dbReference type="EMBL" id="JAENIJ010000024">
    <property type="protein sequence ID" value="MBK1883615.1"/>
    <property type="molecule type" value="Genomic_DNA"/>
</dbReference>
<gene>
    <name evidence="2" type="ORF">JIN85_14425</name>
</gene>
<sequence>MSSRLTALELMPSWIIWFSMLAGNVILQLNIWDGLPHEPNQGHPPILFLMMSFAGIVISTVIRWLILPKAKSFQSMQVMMVIGLAFAESAGMFEMFLIGSKFPETQRLLFCLSVAAILQFIPLYASSLNLDGRDENSI</sequence>
<dbReference type="Proteomes" id="UP000603141">
    <property type="component" value="Unassembled WGS sequence"/>
</dbReference>